<accession>A0ABN2D371</accession>
<reference evidence="1 2" key="1">
    <citation type="journal article" date="2019" name="Int. J. Syst. Evol. Microbiol.">
        <title>The Global Catalogue of Microorganisms (GCM) 10K type strain sequencing project: providing services to taxonomists for standard genome sequencing and annotation.</title>
        <authorList>
            <consortium name="The Broad Institute Genomics Platform"/>
            <consortium name="The Broad Institute Genome Sequencing Center for Infectious Disease"/>
            <person name="Wu L."/>
            <person name="Ma J."/>
        </authorList>
    </citation>
    <scope>NUCLEOTIDE SEQUENCE [LARGE SCALE GENOMIC DNA]</scope>
    <source>
        <strain evidence="1 2">JCM 14969</strain>
    </source>
</reference>
<comment type="caution">
    <text evidence="1">The sequence shown here is derived from an EMBL/GenBank/DDBJ whole genome shotgun (WGS) entry which is preliminary data.</text>
</comment>
<keyword evidence="2" id="KW-1185">Reference proteome</keyword>
<proteinExistence type="predicted"/>
<dbReference type="EMBL" id="BAAAOS010000018">
    <property type="protein sequence ID" value="GAA1569164.1"/>
    <property type="molecule type" value="Genomic_DNA"/>
</dbReference>
<evidence type="ECO:0000313" key="1">
    <source>
        <dbReference type="EMBL" id="GAA1569164.1"/>
    </source>
</evidence>
<protein>
    <recommendedName>
        <fullName evidence="3">Baseplate assembly protein</fullName>
    </recommendedName>
</protein>
<organism evidence="1 2">
    <name type="scientific">Kribbella sancticallisti</name>
    <dbReference type="NCBI Taxonomy" id="460087"/>
    <lineage>
        <taxon>Bacteria</taxon>
        <taxon>Bacillati</taxon>
        <taxon>Actinomycetota</taxon>
        <taxon>Actinomycetes</taxon>
        <taxon>Propionibacteriales</taxon>
        <taxon>Kribbellaceae</taxon>
        <taxon>Kribbella</taxon>
    </lineage>
</organism>
<evidence type="ECO:0000313" key="2">
    <source>
        <dbReference type="Proteomes" id="UP001500393"/>
    </source>
</evidence>
<dbReference type="Proteomes" id="UP001500393">
    <property type="component" value="Unassembled WGS sequence"/>
</dbReference>
<evidence type="ECO:0008006" key="3">
    <source>
        <dbReference type="Google" id="ProtNLM"/>
    </source>
</evidence>
<dbReference type="RefSeq" id="WP_344212808.1">
    <property type="nucleotide sequence ID" value="NZ_BAAAOS010000018.1"/>
</dbReference>
<name>A0ABN2D371_9ACTN</name>
<gene>
    <name evidence="1" type="ORF">GCM10009789_23270</name>
</gene>
<sequence>MARRIAWPYWFRAESAKIPWPVIAEQHLQLVRQHHVVIDDRLLEHLKSLRERRPTEINLRWSCARELGVPAEPFVVWRRPRRDRPEGVDVEQQPVKGGLGLFWGGRTAAYVEVECNPINPARPVGLLVTRGALALPFTVGADAISSVGGARVRLVVRCPGGTRALLVNGHSPDVRIELLQQVLDDDDAWKPFERVGLPVDSPWPGTSYDTGPQGLFDDPVDPVEAALRRLKRGGPPVGWYPVTATSRTAPAWSPPDYDMLLKEIRNETLPRIERIYRPATPPYEQQHVLDSGPVDGPTGSSLAATAELPLLSLLTLPASADPFLALALGFGTSYLEEPRFDLPAVGGDDLMVTAEYSDTPSRTGPATLAAYVPSAPQHANTRTPVDVSAVRDGLVAPEAPDRPWRETVRISWFRPEATAALGQGTGGSLARFESPADTTAECLLPLRPAGDFRPLLPVPDGPEDEPEFRRTSIVDAIAEIPIGSGGRSPGYPVAVQDVFGVWSKWEDALYAGNEPAPPRPRIIAMALSSQFAGSTLCPATLEVELAVNWEERTPVAVDLRVVLFPMASSTSAPPAGVTPFGAAPAGCFRRDVSLTFVGQELQGGAGVQVEHLDSAGENAVPAGPAQGEEGRRYRLRVAIPVLDFGATARWGVALWTRTQLLIGITSDLSPAAASPALTSTATPVPVAPIPPPLPPGVPMGSAPDAQGCSHARVHWSVPAGAQLQADKGIIVWEVAETALRQSVGLPPRAAEGTLPGVRLQQLWDSYDALPADRRRAFFRRLMVLPGSARESDVTLPKGSTDIHLFTVTTLSTSGVESAWPGGVPAHEHLQAVAAPRLRRPAAPVVSSVIGVAGSVALSLTAASRVPVREFRLFRARSEVAARSFESMGPAFAVVPAVPPGAGQPPDPVTGELMYTAGWTGAFGPSWDDWFVRAVAVPVDAVPVEAVRGLPSTACEPVVLTVLPGSAPDLAPLVATPIGTGELILVTTSTSAPAREVALGNHRVSVEISGAAGVAGVDPLPLQLVPEGSVAGAPPANADPGAALVRGVRTGGRSPLAVWLTRPDSGQPVAVTMRLVDPLGRVTEQQVSVPAFVADPPTLDLLDIIKIIGRGVVIRLRSDADIEAQPPFVLAVQAQQTRRPFPIGPLPPPVRARFELDDIPTRSGPFPSADLIQALRATQDPPHEYQLLIRLAPPMIVTLTMRSPTGAQTQVVAEVSA</sequence>